<sequence length="587" mass="62602">MAWRVSSRRGLQSDRAHLRGSGARRVASPAVDEEANPRPRRPAIVAVDDEPAVLAAVARDLRRGFGEHYRILRAHSGPEALDLLRELRTRGDQVALLIADQRMPGMAGTEYLVQARQIVPDAKRVLLTAYADTEAAIAAINEVALDYYLLKPWDPPEEQLFPVVEDLLQTWESGAALEAGGLRVIGHRFSKASHDLRDFLARNRVPARWLDVERDGEARELLVVAGIDAERLPVALLEDGTVLERPTVLELAERLGVTGQPAADHYDLVIVGGGPAGLAAAVYGASEGLRTVLVEREAPGGQAGQSSRIENYLGFPMGLSGSDLARRGTDQARRLGAELLTVQDAVALRAEGAGRIVTLTGGTTLSANCVLVASGVSYNQMNAPGFAGLTGQGIYYGAAMTEARACADQHVVIIGGANSAGQAAVYFAGWAGRVTMLVRAASLTKSMSHYLIEQIAALPNVEVRTGAQAVAAEGDEQGRLRRLRIRAADGSETLEDVDACFVFIGAAPRTDWLDGVVARDERGFILAGPDAQRAGWPLARDPYLLETTVPGVFVAGDVRARSIKRVASAVGEGSMAVSLIHQYLVDG</sequence>
<dbReference type="SMART" id="SM00448">
    <property type="entry name" value="REC"/>
    <property type="match status" value="1"/>
</dbReference>
<dbReference type="PANTHER" id="PTHR48105">
    <property type="entry name" value="THIOREDOXIN REDUCTASE 1-RELATED-RELATED"/>
    <property type="match status" value="1"/>
</dbReference>
<accession>A0A5B8U4J3</accession>
<name>A0A5B8U4J3_9ACTN</name>
<dbReference type="OrthoDB" id="109585at2"/>
<evidence type="ECO:0000313" key="8">
    <source>
        <dbReference type="Proteomes" id="UP000321805"/>
    </source>
</evidence>
<gene>
    <name evidence="7" type="ORF">FSW04_10770</name>
</gene>
<dbReference type="GO" id="GO:0004791">
    <property type="term" value="F:thioredoxin-disulfide reductase (NADPH) activity"/>
    <property type="evidence" value="ECO:0007669"/>
    <property type="project" value="UniProtKB-EC"/>
</dbReference>
<dbReference type="Pfam" id="PF00072">
    <property type="entry name" value="Response_reg"/>
    <property type="match status" value="1"/>
</dbReference>
<protein>
    <submittedName>
        <fullName evidence="7">Response regulator</fullName>
    </submittedName>
</protein>
<dbReference type="Gene3D" id="3.50.50.60">
    <property type="entry name" value="FAD/NAD(P)-binding domain"/>
    <property type="match status" value="2"/>
</dbReference>
<dbReference type="Gene3D" id="3.40.50.2300">
    <property type="match status" value="1"/>
</dbReference>
<keyword evidence="4" id="KW-0597">Phosphoprotein</keyword>
<evidence type="ECO:0000256" key="2">
    <source>
        <dbReference type="ARBA" id="ARBA00023002"/>
    </source>
</evidence>
<evidence type="ECO:0000259" key="6">
    <source>
        <dbReference type="PROSITE" id="PS50110"/>
    </source>
</evidence>
<keyword evidence="1" id="KW-0285">Flavoprotein</keyword>
<dbReference type="AlphaFoldDB" id="A0A5B8U4J3"/>
<organism evidence="7 8">
    <name type="scientific">Baekduia soli</name>
    <dbReference type="NCBI Taxonomy" id="496014"/>
    <lineage>
        <taxon>Bacteria</taxon>
        <taxon>Bacillati</taxon>
        <taxon>Actinomycetota</taxon>
        <taxon>Thermoleophilia</taxon>
        <taxon>Solirubrobacterales</taxon>
        <taxon>Baekduiaceae</taxon>
        <taxon>Baekduia</taxon>
    </lineage>
</organism>
<dbReference type="PRINTS" id="PR00368">
    <property type="entry name" value="FADPNR"/>
</dbReference>
<keyword evidence="2" id="KW-0560">Oxidoreductase</keyword>
<dbReference type="InterPro" id="IPR036188">
    <property type="entry name" value="FAD/NAD-bd_sf"/>
</dbReference>
<dbReference type="InterPro" id="IPR011006">
    <property type="entry name" value="CheY-like_superfamily"/>
</dbReference>
<proteinExistence type="predicted"/>
<dbReference type="KEGG" id="bsol:FSW04_10770"/>
<evidence type="ECO:0000256" key="4">
    <source>
        <dbReference type="PROSITE-ProRule" id="PRU00169"/>
    </source>
</evidence>
<evidence type="ECO:0000256" key="1">
    <source>
        <dbReference type="ARBA" id="ARBA00022630"/>
    </source>
</evidence>
<feature type="domain" description="Response regulatory" evidence="6">
    <location>
        <begin position="43"/>
        <end position="166"/>
    </location>
</feature>
<dbReference type="EMBL" id="CP042430">
    <property type="protein sequence ID" value="QEC48004.1"/>
    <property type="molecule type" value="Genomic_DNA"/>
</dbReference>
<keyword evidence="8" id="KW-1185">Reference proteome</keyword>
<reference evidence="7 8" key="1">
    <citation type="journal article" date="2018" name="J. Microbiol.">
        <title>Baekduia soli gen. nov., sp. nov., a novel bacterium isolated from the soil of Baekdu Mountain and proposal of a novel family name, Baekduiaceae fam. nov.</title>
        <authorList>
            <person name="An D.S."/>
            <person name="Siddiqi M.Z."/>
            <person name="Kim K.H."/>
            <person name="Yu H.S."/>
            <person name="Im W.T."/>
        </authorList>
    </citation>
    <scope>NUCLEOTIDE SEQUENCE [LARGE SCALE GENOMIC DNA]</scope>
    <source>
        <strain evidence="7 8">BR7-21</strain>
    </source>
</reference>
<dbReference type="Proteomes" id="UP000321805">
    <property type="component" value="Chromosome"/>
</dbReference>
<feature type="modified residue" description="4-aspartylphosphate" evidence="4">
    <location>
        <position position="100"/>
    </location>
</feature>
<comment type="catalytic activity">
    <reaction evidence="3">
        <text>[thioredoxin]-dithiol + NADP(+) = [thioredoxin]-disulfide + NADPH + H(+)</text>
        <dbReference type="Rhea" id="RHEA:20345"/>
        <dbReference type="Rhea" id="RHEA-COMP:10698"/>
        <dbReference type="Rhea" id="RHEA-COMP:10700"/>
        <dbReference type="ChEBI" id="CHEBI:15378"/>
        <dbReference type="ChEBI" id="CHEBI:29950"/>
        <dbReference type="ChEBI" id="CHEBI:50058"/>
        <dbReference type="ChEBI" id="CHEBI:57783"/>
        <dbReference type="ChEBI" id="CHEBI:58349"/>
        <dbReference type="EC" id="1.8.1.9"/>
    </reaction>
</comment>
<dbReference type="InterPro" id="IPR050097">
    <property type="entry name" value="Ferredoxin-NADP_redctase_2"/>
</dbReference>
<dbReference type="InterPro" id="IPR023753">
    <property type="entry name" value="FAD/NAD-binding_dom"/>
</dbReference>
<dbReference type="InterPro" id="IPR001789">
    <property type="entry name" value="Sig_transdc_resp-reg_receiver"/>
</dbReference>
<dbReference type="GO" id="GO:0000160">
    <property type="term" value="P:phosphorelay signal transduction system"/>
    <property type="evidence" value="ECO:0007669"/>
    <property type="project" value="InterPro"/>
</dbReference>
<evidence type="ECO:0000256" key="3">
    <source>
        <dbReference type="ARBA" id="ARBA00048132"/>
    </source>
</evidence>
<dbReference type="Pfam" id="PF07992">
    <property type="entry name" value="Pyr_redox_2"/>
    <property type="match status" value="1"/>
</dbReference>
<dbReference type="PRINTS" id="PR00469">
    <property type="entry name" value="PNDRDTASEII"/>
</dbReference>
<dbReference type="SUPFAM" id="SSF52172">
    <property type="entry name" value="CheY-like"/>
    <property type="match status" value="1"/>
</dbReference>
<evidence type="ECO:0000256" key="5">
    <source>
        <dbReference type="SAM" id="MobiDB-lite"/>
    </source>
</evidence>
<evidence type="ECO:0000313" key="7">
    <source>
        <dbReference type="EMBL" id="QEC48004.1"/>
    </source>
</evidence>
<dbReference type="PROSITE" id="PS50110">
    <property type="entry name" value="RESPONSE_REGULATORY"/>
    <property type="match status" value="1"/>
</dbReference>
<dbReference type="SUPFAM" id="SSF51905">
    <property type="entry name" value="FAD/NAD(P)-binding domain"/>
    <property type="match status" value="1"/>
</dbReference>
<feature type="region of interest" description="Disordered" evidence="5">
    <location>
        <begin position="1"/>
        <end position="41"/>
    </location>
</feature>